<dbReference type="SUPFAM" id="SSF103473">
    <property type="entry name" value="MFS general substrate transporter"/>
    <property type="match status" value="1"/>
</dbReference>
<keyword evidence="5 8" id="KW-1133">Transmembrane helix</keyword>
<dbReference type="EMBL" id="CAXHTA020000018">
    <property type="protein sequence ID" value="CAL5228442.1"/>
    <property type="molecule type" value="Genomic_DNA"/>
</dbReference>
<evidence type="ECO:0000256" key="5">
    <source>
        <dbReference type="ARBA" id="ARBA00022989"/>
    </source>
</evidence>
<feature type="transmembrane region" description="Helical" evidence="8">
    <location>
        <begin position="97"/>
        <end position="117"/>
    </location>
</feature>
<dbReference type="Proteomes" id="UP001497392">
    <property type="component" value="Unassembled WGS sequence"/>
</dbReference>
<feature type="region of interest" description="Disordered" evidence="7">
    <location>
        <begin position="253"/>
        <end position="280"/>
    </location>
</feature>
<keyword evidence="10" id="KW-1185">Reference proteome</keyword>
<comment type="subcellular location">
    <subcellularLocation>
        <location evidence="1">Membrane</location>
        <topology evidence="1">Multi-pass membrane protein</topology>
    </subcellularLocation>
</comment>
<feature type="transmembrane region" description="Helical" evidence="8">
    <location>
        <begin position="424"/>
        <end position="447"/>
    </location>
</feature>
<dbReference type="CDD" id="cd06174">
    <property type="entry name" value="MFS"/>
    <property type="match status" value="1"/>
</dbReference>
<reference evidence="9 10" key="1">
    <citation type="submission" date="2024-06" db="EMBL/GenBank/DDBJ databases">
        <authorList>
            <person name="Kraege A."/>
            <person name="Thomma B."/>
        </authorList>
    </citation>
    <scope>NUCLEOTIDE SEQUENCE [LARGE SCALE GENOMIC DNA]</scope>
</reference>
<feature type="transmembrane region" description="Helical" evidence="8">
    <location>
        <begin position="467"/>
        <end position="486"/>
    </location>
</feature>
<dbReference type="InterPro" id="IPR036259">
    <property type="entry name" value="MFS_trans_sf"/>
</dbReference>
<evidence type="ECO:0000313" key="9">
    <source>
        <dbReference type="EMBL" id="CAL5228442.1"/>
    </source>
</evidence>
<dbReference type="Gene3D" id="1.20.1250.20">
    <property type="entry name" value="MFS general substrate transporter like domains"/>
    <property type="match status" value="2"/>
</dbReference>
<dbReference type="PANTHER" id="PTHR20772:SF2">
    <property type="entry name" value="PROTEIN FMP42"/>
    <property type="match status" value="1"/>
</dbReference>
<feature type="region of interest" description="Disordered" evidence="7">
    <location>
        <begin position="301"/>
        <end position="394"/>
    </location>
</feature>
<feature type="compositionally biased region" description="Polar residues" evidence="7">
    <location>
        <begin position="259"/>
        <end position="272"/>
    </location>
</feature>
<gene>
    <name evidence="9" type="primary">g11577</name>
    <name evidence="9" type="ORF">VP750_LOCUS10348</name>
</gene>
<feature type="transmembrane region" description="Helical" evidence="8">
    <location>
        <begin position="124"/>
        <end position="144"/>
    </location>
</feature>
<evidence type="ECO:0000256" key="6">
    <source>
        <dbReference type="ARBA" id="ARBA00023136"/>
    </source>
</evidence>
<proteinExistence type="inferred from homology"/>
<keyword evidence="3" id="KW-0813">Transport</keyword>
<keyword evidence="4 8" id="KW-0812">Transmembrane</keyword>
<evidence type="ECO:0000256" key="7">
    <source>
        <dbReference type="SAM" id="MobiDB-lite"/>
    </source>
</evidence>
<feature type="transmembrane region" description="Helical" evidence="8">
    <location>
        <begin position="529"/>
        <end position="546"/>
    </location>
</feature>
<comment type="similarity">
    <text evidence="2">Belongs to the SLC43A transporter (TC 2.A.1.44) family.</text>
</comment>
<evidence type="ECO:0000313" key="10">
    <source>
        <dbReference type="Proteomes" id="UP001497392"/>
    </source>
</evidence>
<feature type="transmembrane region" description="Helical" evidence="8">
    <location>
        <begin position="187"/>
        <end position="206"/>
    </location>
</feature>
<protein>
    <submittedName>
        <fullName evidence="9">G11577 protein</fullName>
    </submittedName>
</protein>
<dbReference type="Pfam" id="PF07690">
    <property type="entry name" value="MFS_1"/>
    <property type="match status" value="1"/>
</dbReference>
<accession>A0ABP1G9F4</accession>
<evidence type="ECO:0000256" key="2">
    <source>
        <dbReference type="ARBA" id="ARBA00006595"/>
    </source>
</evidence>
<keyword evidence="6 8" id="KW-0472">Membrane</keyword>
<evidence type="ECO:0000256" key="3">
    <source>
        <dbReference type="ARBA" id="ARBA00022448"/>
    </source>
</evidence>
<organism evidence="9 10">
    <name type="scientific">Coccomyxa viridis</name>
    <dbReference type="NCBI Taxonomy" id="1274662"/>
    <lineage>
        <taxon>Eukaryota</taxon>
        <taxon>Viridiplantae</taxon>
        <taxon>Chlorophyta</taxon>
        <taxon>core chlorophytes</taxon>
        <taxon>Trebouxiophyceae</taxon>
        <taxon>Trebouxiophyceae incertae sedis</taxon>
        <taxon>Coccomyxaceae</taxon>
        <taxon>Coccomyxa</taxon>
    </lineage>
</organism>
<dbReference type="PANTHER" id="PTHR20772">
    <property type="entry name" value="PROTEIN FMP42"/>
    <property type="match status" value="1"/>
</dbReference>
<sequence>MAQPGIDLPYGFKDARVVLLTQAIIGEFFQGGLIFGWNALAIMLKDQGNYNANCPPDLTTRCAWQESHLAVLWTIGVFALNFGPVVVGPILDYVGPKLTAIFGTFLNVLALILLACSNSHDFNALAPGAVILGLAGITFHLSQFHMSNLFPRSRGFISSLLVAGFTGCGAVFYFLDLIFIAAGSTRGAYRLIMILYAVVCALWMVLNFWMMPWHALQVGQMYLYVGNWKFKVMERKEVERQAVALRMTALDGHGKLHGQPNSPQNGSSQHDTNTVHDLENGHSDEEIDRDMALAYMGLKPTADSGKVLPDSADPTWLDRESPSTVPITSSDHDSGNHDSAAGRVGGEENGRRHSGDEEAQMKLAAEPVQLPRQPSLRPDSATQRGIGRPPVRDHNMLMHGERGALVFEPRRFVELRKKPFWKQFLSSESTGMGIFYTLNVFCIQFYLGTTRLQLEHKGGADHIVTSIANVVPAFGFIGIPVIGWLLDRMGYGITLATINFLGVLASFFQAMPSVWFQIVTLIVWCTGRFFLYTSYYSIFGALFGFTNFGRMVAIDNTINGLVGLLQLPLTNWGLHGLGGNFTVINIIQVAILLPLFVFCWFMYNWETDETDQIPILPVEGEELPLNIKGPRLLREANFLQSLEKKLTGAGAIAA</sequence>
<evidence type="ECO:0000256" key="1">
    <source>
        <dbReference type="ARBA" id="ARBA00004141"/>
    </source>
</evidence>
<dbReference type="InterPro" id="IPR052599">
    <property type="entry name" value="SLC43A_AATransporter"/>
</dbReference>
<name>A0ABP1G9F4_9CHLO</name>
<feature type="transmembrane region" description="Helical" evidence="8">
    <location>
        <begin position="70"/>
        <end position="91"/>
    </location>
</feature>
<feature type="transmembrane region" description="Helical" evidence="8">
    <location>
        <begin position="583"/>
        <end position="603"/>
    </location>
</feature>
<feature type="transmembrane region" description="Helical" evidence="8">
    <location>
        <begin position="156"/>
        <end position="175"/>
    </location>
</feature>
<evidence type="ECO:0000256" key="4">
    <source>
        <dbReference type="ARBA" id="ARBA00022692"/>
    </source>
</evidence>
<comment type="caution">
    <text evidence="9">The sequence shown here is derived from an EMBL/GenBank/DDBJ whole genome shotgun (WGS) entry which is preliminary data.</text>
</comment>
<feature type="compositionally biased region" description="Basic and acidic residues" evidence="7">
    <location>
        <begin position="345"/>
        <end position="360"/>
    </location>
</feature>
<dbReference type="InterPro" id="IPR011701">
    <property type="entry name" value="MFS"/>
</dbReference>
<evidence type="ECO:0000256" key="8">
    <source>
        <dbReference type="SAM" id="Phobius"/>
    </source>
</evidence>